<sequence>MAVAQGPPAFLLDEPTAYLDLVHQIDVLDLVGRHDTPEPEEPAKSLA</sequence>
<evidence type="ECO:0000313" key="2">
    <source>
        <dbReference type="Proteomes" id="UP000659767"/>
    </source>
</evidence>
<keyword evidence="2" id="KW-1185">Reference proteome</keyword>
<protein>
    <submittedName>
        <fullName evidence="1">Uncharacterized protein</fullName>
    </submittedName>
</protein>
<proteinExistence type="predicted"/>
<comment type="caution">
    <text evidence="1">The sequence shown here is derived from an EMBL/GenBank/DDBJ whole genome shotgun (WGS) entry which is preliminary data.</text>
</comment>
<dbReference type="Proteomes" id="UP000659767">
    <property type="component" value="Unassembled WGS sequence"/>
</dbReference>
<evidence type="ECO:0000313" key="1">
    <source>
        <dbReference type="EMBL" id="GGS48462.1"/>
    </source>
</evidence>
<organism evidence="1 2">
    <name type="scientific">Streptomyces badius</name>
    <dbReference type="NCBI Taxonomy" id="1941"/>
    <lineage>
        <taxon>Bacteria</taxon>
        <taxon>Bacillati</taxon>
        <taxon>Actinomycetota</taxon>
        <taxon>Actinomycetes</taxon>
        <taxon>Kitasatosporales</taxon>
        <taxon>Streptomycetaceae</taxon>
        <taxon>Streptomyces</taxon>
    </lineage>
</organism>
<accession>A0ABQ2T2D5</accession>
<dbReference type="EMBL" id="BMSZ01000005">
    <property type="protein sequence ID" value="GGS48462.1"/>
    <property type="molecule type" value="Genomic_DNA"/>
</dbReference>
<gene>
    <name evidence="1" type="ORF">GCM10010253_23650</name>
</gene>
<dbReference type="SUPFAM" id="SSF52540">
    <property type="entry name" value="P-loop containing nucleoside triphosphate hydrolases"/>
    <property type="match status" value="1"/>
</dbReference>
<name>A0ABQ2T2D5_STRBA</name>
<dbReference type="InterPro" id="IPR027417">
    <property type="entry name" value="P-loop_NTPase"/>
</dbReference>
<reference evidence="2" key="1">
    <citation type="journal article" date="2019" name="Int. J. Syst. Evol. Microbiol.">
        <title>The Global Catalogue of Microorganisms (GCM) 10K type strain sequencing project: providing services to taxonomists for standard genome sequencing and annotation.</title>
        <authorList>
            <consortium name="The Broad Institute Genomics Platform"/>
            <consortium name="The Broad Institute Genome Sequencing Center for Infectious Disease"/>
            <person name="Wu L."/>
            <person name="Ma J."/>
        </authorList>
    </citation>
    <scope>NUCLEOTIDE SEQUENCE [LARGE SCALE GENOMIC DNA]</scope>
    <source>
        <strain evidence="2">JCM 4350</strain>
    </source>
</reference>